<evidence type="ECO:0000313" key="2">
    <source>
        <dbReference type="EMBL" id="KAK9830792.1"/>
    </source>
</evidence>
<comment type="caution">
    <text evidence="2">The sequence shown here is derived from an EMBL/GenBank/DDBJ whole genome shotgun (WGS) entry which is preliminary data.</text>
</comment>
<sequence length="97" mass="10981">MQAARPLKALARDLWQLVFNHLSSRERLQIRTVCKLFSNLEGHADIEIKTDLPSKTATDSLLLFLGRRSNFSSPGIKLKLAGTWILGTCCCNPWRLQ</sequence>
<dbReference type="InterPro" id="IPR001810">
    <property type="entry name" value="F-box_dom"/>
</dbReference>
<accession>A0AAW1RC63</accession>
<dbReference type="Proteomes" id="UP001438707">
    <property type="component" value="Unassembled WGS sequence"/>
</dbReference>
<reference evidence="2 3" key="1">
    <citation type="journal article" date="2024" name="Nat. Commun.">
        <title>Phylogenomics reveals the evolutionary origins of lichenization in chlorophyte algae.</title>
        <authorList>
            <person name="Puginier C."/>
            <person name="Libourel C."/>
            <person name="Otte J."/>
            <person name="Skaloud P."/>
            <person name="Haon M."/>
            <person name="Grisel S."/>
            <person name="Petersen M."/>
            <person name="Berrin J.G."/>
            <person name="Delaux P.M."/>
            <person name="Dal Grande F."/>
            <person name="Keller J."/>
        </authorList>
    </citation>
    <scope>NUCLEOTIDE SEQUENCE [LARGE SCALE GENOMIC DNA]</scope>
    <source>
        <strain evidence="2 3">SAG 2145</strain>
    </source>
</reference>
<evidence type="ECO:0000259" key="1">
    <source>
        <dbReference type="Pfam" id="PF00646"/>
    </source>
</evidence>
<name>A0AAW1RC63_9CHLO</name>
<feature type="domain" description="F-box" evidence="1">
    <location>
        <begin position="12"/>
        <end position="40"/>
    </location>
</feature>
<dbReference type="Pfam" id="PF00646">
    <property type="entry name" value="F-box"/>
    <property type="match status" value="1"/>
</dbReference>
<gene>
    <name evidence="2" type="ORF">WJX74_007490</name>
</gene>
<dbReference type="AlphaFoldDB" id="A0AAW1RC63"/>
<dbReference type="EMBL" id="JALJOS010000015">
    <property type="protein sequence ID" value="KAK9830792.1"/>
    <property type="molecule type" value="Genomic_DNA"/>
</dbReference>
<protein>
    <recommendedName>
        <fullName evidence="1">F-box domain-containing protein</fullName>
    </recommendedName>
</protein>
<organism evidence="2 3">
    <name type="scientific">Apatococcus lobatus</name>
    <dbReference type="NCBI Taxonomy" id="904363"/>
    <lineage>
        <taxon>Eukaryota</taxon>
        <taxon>Viridiplantae</taxon>
        <taxon>Chlorophyta</taxon>
        <taxon>core chlorophytes</taxon>
        <taxon>Trebouxiophyceae</taxon>
        <taxon>Chlorellales</taxon>
        <taxon>Chlorellaceae</taxon>
        <taxon>Apatococcus</taxon>
    </lineage>
</organism>
<evidence type="ECO:0000313" key="3">
    <source>
        <dbReference type="Proteomes" id="UP001438707"/>
    </source>
</evidence>
<proteinExistence type="predicted"/>
<keyword evidence="3" id="KW-1185">Reference proteome</keyword>